<dbReference type="GO" id="GO:0016832">
    <property type="term" value="F:aldehyde-lyase activity"/>
    <property type="evidence" value="ECO:0007669"/>
    <property type="project" value="TreeGrafter"/>
</dbReference>
<evidence type="ECO:0000313" key="4">
    <source>
        <dbReference type="EMBL" id="MCU7694999.1"/>
    </source>
</evidence>
<dbReference type="GO" id="GO:0019323">
    <property type="term" value="P:pentose catabolic process"/>
    <property type="evidence" value="ECO:0007669"/>
    <property type="project" value="TreeGrafter"/>
</dbReference>
<keyword evidence="5" id="KW-1185">Reference proteome</keyword>
<gene>
    <name evidence="4" type="ORF">OD355_10765</name>
</gene>
<dbReference type="Proteomes" id="UP001209317">
    <property type="component" value="Unassembled WGS sequence"/>
</dbReference>
<dbReference type="PANTHER" id="PTHR22789">
    <property type="entry name" value="FUCULOSE PHOSPHATE ALDOLASE"/>
    <property type="match status" value="1"/>
</dbReference>
<evidence type="ECO:0000256" key="1">
    <source>
        <dbReference type="ARBA" id="ARBA00022723"/>
    </source>
</evidence>
<keyword evidence="2" id="KW-0456">Lyase</keyword>
<dbReference type="AlphaFoldDB" id="A0AAE3INQ6"/>
<dbReference type="PANTHER" id="PTHR22789:SF0">
    <property type="entry name" value="3-OXO-TETRONATE 4-PHOSPHATE DECARBOXYLASE-RELATED"/>
    <property type="match status" value="1"/>
</dbReference>
<dbReference type="Gene3D" id="3.40.225.10">
    <property type="entry name" value="Class II aldolase/adducin N-terminal domain"/>
    <property type="match status" value="1"/>
</dbReference>
<reference evidence="4" key="1">
    <citation type="submission" date="2022-10" db="EMBL/GenBank/DDBJ databases">
        <authorList>
            <person name="Kim H.S."/>
            <person name="Kim J.-S."/>
            <person name="Suh M.K."/>
            <person name="Eom M.K."/>
            <person name="Lee J.-S."/>
        </authorList>
    </citation>
    <scope>NUCLEOTIDE SEQUENCE</scope>
    <source>
        <strain evidence="4">LIP-5</strain>
    </source>
</reference>
<evidence type="ECO:0000259" key="3">
    <source>
        <dbReference type="SMART" id="SM01007"/>
    </source>
</evidence>
<comment type="caution">
    <text evidence="4">The sequence shown here is derived from an EMBL/GenBank/DDBJ whole genome shotgun (WGS) entry which is preliminary data.</text>
</comment>
<keyword evidence="1" id="KW-0479">Metal-binding</keyword>
<dbReference type="SUPFAM" id="SSF53639">
    <property type="entry name" value="AraD/HMP-PK domain-like"/>
    <property type="match status" value="1"/>
</dbReference>
<dbReference type="Pfam" id="PF00596">
    <property type="entry name" value="Aldolase_II"/>
    <property type="match status" value="1"/>
</dbReference>
<organism evidence="4 5">
    <name type="scientific">Haoranjiania flava</name>
    <dbReference type="NCBI Taxonomy" id="1856322"/>
    <lineage>
        <taxon>Bacteria</taxon>
        <taxon>Pseudomonadati</taxon>
        <taxon>Bacteroidota</taxon>
        <taxon>Chitinophagia</taxon>
        <taxon>Chitinophagales</taxon>
        <taxon>Chitinophagaceae</taxon>
        <taxon>Haoranjiania</taxon>
    </lineage>
</organism>
<dbReference type="GO" id="GO:0046872">
    <property type="term" value="F:metal ion binding"/>
    <property type="evidence" value="ECO:0007669"/>
    <property type="project" value="UniProtKB-KW"/>
</dbReference>
<evidence type="ECO:0000313" key="5">
    <source>
        <dbReference type="Proteomes" id="UP001209317"/>
    </source>
</evidence>
<dbReference type="InterPro" id="IPR036409">
    <property type="entry name" value="Aldolase_II/adducin_N_sf"/>
</dbReference>
<dbReference type="RefSeq" id="WP_263038484.1">
    <property type="nucleotide sequence ID" value="NZ_JAOTPL010000016.1"/>
</dbReference>
<accession>A0AAE3INQ6</accession>
<feature type="domain" description="Class II aldolase/adducin N-terminal" evidence="3">
    <location>
        <begin position="10"/>
        <end position="187"/>
    </location>
</feature>
<proteinExistence type="predicted"/>
<evidence type="ECO:0000256" key="2">
    <source>
        <dbReference type="ARBA" id="ARBA00023239"/>
    </source>
</evidence>
<dbReference type="EMBL" id="JAOTPL010000016">
    <property type="protein sequence ID" value="MCU7694999.1"/>
    <property type="molecule type" value="Genomic_DNA"/>
</dbReference>
<name>A0AAE3INQ6_9BACT</name>
<dbReference type="GO" id="GO:0005829">
    <property type="term" value="C:cytosol"/>
    <property type="evidence" value="ECO:0007669"/>
    <property type="project" value="TreeGrafter"/>
</dbReference>
<protein>
    <submittedName>
        <fullName evidence="4">Class II aldolase/adducin family protein</fullName>
    </submittedName>
</protein>
<sequence length="217" mass="23923">MIEISEEIYQKFLATAHAVGSSGLTLCSSGNLSMRISEDVAIVSGTGSWLPKLRKEQICIADIKTGQPLNEIRSSMESGFHLGVLRENPDVNVVLHCSPLYATTIAAMKNRPQNYNVIAEVPCYCVGIKEIAYTRPGSPELAKKVMEALKDNDVALLLNHGIVVKGKDLDDAFQKATFFEFACRIIVQSKGDYEVLNQDAVDDLDYYVKGKEKKTMS</sequence>
<dbReference type="SMART" id="SM01007">
    <property type="entry name" value="Aldolase_II"/>
    <property type="match status" value="1"/>
</dbReference>
<dbReference type="InterPro" id="IPR050197">
    <property type="entry name" value="Aldolase_class_II_sugar_metab"/>
</dbReference>
<dbReference type="InterPro" id="IPR001303">
    <property type="entry name" value="Aldolase_II/adducin_N"/>
</dbReference>